<evidence type="ECO:0000256" key="1">
    <source>
        <dbReference type="SAM" id="Phobius"/>
    </source>
</evidence>
<evidence type="ECO:0000313" key="3">
    <source>
        <dbReference type="Proteomes" id="UP000176287"/>
    </source>
</evidence>
<feature type="transmembrane region" description="Helical" evidence="1">
    <location>
        <begin position="114"/>
        <end position="136"/>
    </location>
</feature>
<dbReference type="EMBL" id="MHKZ01000050">
    <property type="protein sequence ID" value="OGY98888.1"/>
    <property type="molecule type" value="Genomic_DNA"/>
</dbReference>
<dbReference type="STRING" id="1798649.A3B13_00355"/>
<keyword evidence="1" id="KW-0812">Transmembrane</keyword>
<feature type="transmembrane region" description="Helical" evidence="1">
    <location>
        <begin position="82"/>
        <end position="98"/>
    </location>
</feature>
<sequence>MNDYDPDISDAEREARYGKKKPAFPFHYYGDNVRKLFVAGAIVMLVTLPVFEGLTSIPAFYYILGMIILGLVAGFTSPAQRWVVVLNLAISVFAIYFFESEAISAFKNCGTGKWTWYFLTNQLLAIIFLASLYYSAKTERGKWLKHKNFED</sequence>
<gene>
    <name evidence="2" type="ORF">A3B13_00355</name>
</gene>
<dbReference type="Proteomes" id="UP000176287">
    <property type="component" value="Unassembled WGS sequence"/>
</dbReference>
<accession>A0A1G2CBY2</accession>
<keyword evidence="1" id="KW-0472">Membrane</keyword>
<dbReference type="AlphaFoldDB" id="A0A1G2CBY2"/>
<proteinExistence type="predicted"/>
<name>A0A1G2CBY2_9BACT</name>
<reference evidence="2 3" key="1">
    <citation type="journal article" date="2016" name="Nat. Commun.">
        <title>Thousands of microbial genomes shed light on interconnected biogeochemical processes in an aquifer system.</title>
        <authorList>
            <person name="Anantharaman K."/>
            <person name="Brown C.T."/>
            <person name="Hug L.A."/>
            <person name="Sharon I."/>
            <person name="Castelle C.J."/>
            <person name="Probst A.J."/>
            <person name="Thomas B.C."/>
            <person name="Singh A."/>
            <person name="Wilkins M.J."/>
            <person name="Karaoz U."/>
            <person name="Brodie E.L."/>
            <person name="Williams K.H."/>
            <person name="Hubbard S.S."/>
            <person name="Banfield J.F."/>
        </authorList>
    </citation>
    <scope>NUCLEOTIDE SEQUENCE [LARGE SCALE GENOMIC DNA]</scope>
</reference>
<protein>
    <submittedName>
        <fullName evidence="2">Uncharacterized protein</fullName>
    </submittedName>
</protein>
<evidence type="ECO:0000313" key="2">
    <source>
        <dbReference type="EMBL" id="OGY98888.1"/>
    </source>
</evidence>
<feature type="transmembrane region" description="Helical" evidence="1">
    <location>
        <begin position="57"/>
        <end position="75"/>
    </location>
</feature>
<keyword evidence="1" id="KW-1133">Transmembrane helix</keyword>
<organism evidence="2 3">
    <name type="scientific">Candidatus Liptonbacteria bacterium RIFCSPLOWO2_01_FULL_45_15</name>
    <dbReference type="NCBI Taxonomy" id="1798649"/>
    <lineage>
        <taxon>Bacteria</taxon>
        <taxon>Candidatus Liptoniibacteriota</taxon>
    </lineage>
</organism>
<comment type="caution">
    <text evidence="2">The sequence shown here is derived from an EMBL/GenBank/DDBJ whole genome shotgun (WGS) entry which is preliminary data.</text>
</comment>